<sequence length="113" mass="12305">MACYFLEEPLLKCFGVESTKATIGSEMKPLACANTIVTPDENSSSICQESSQYDADPQFCQLITDAQTNTNNESPIARGGPRRPPVTPDPLPQHNQNIKKEKGPLCSNQHGVN</sequence>
<dbReference type="Proteomes" id="UP000242715">
    <property type="component" value="Unassembled WGS sequence"/>
</dbReference>
<accession>A0A2Z6M371</accession>
<gene>
    <name evidence="2" type="ORF">TSUD_42110</name>
</gene>
<feature type="compositionally biased region" description="Pro residues" evidence="1">
    <location>
        <begin position="82"/>
        <end position="91"/>
    </location>
</feature>
<feature type="region of interest" description="Disordered" evidence="1">
    <location>
        <begin position="67"/>
        <end position="113"/>
    </location>
</feature>
<dbReference type="AlphaFoldDB" id="A0A2Z6M371"/>
<evidence type="ECO:0000256" key="1">
    <source>
        <dbReference type="SAM" id="MobiDB-lite"/>
    </source>
</evidence>
<dbReference type="EMBL" id="DF973135">
    <property type="protein sequence ID" value="GAU13257.1"/>
    <property type="molecule type" value="Genomic_DNA"/>
</dbReference>
<name>A0A2Z6M371_TRISU</name>
<proteinExistence type="predicted"/>
<protein>
    <submittedName>
        <fullName evidence="2">Uncharacterized protein</fullName>
    </submittedName>
</protein>
<organism evidence="2 3">
    <name type="scientific">Trifolium subterraneum</name>
    <name type="common">Subterranean clover</name>
    <dbReference type="NCBI Taxonomy" id="3900"/>
    <lineage>
        <taxon>Eukaryota</taxon>
        <taxon>Viridiplantae</taxon>
        <taxon>Streptophyta</taxon>
        <taxon>Embryophyta</taxon>
        <taxon>Tracheophyta</taxon>
        <taxon>Spermatophyta</taxon>
        <taxon>Magnoliopsida</taxon>
        <taxon>eudicotyledons</taxon>
        <taxon>Gunneridae</taxon>
        <taxon>Pentapetalae</taxon>
        <taxon>rosids</taxon>
        <taxon>fabids</taxon>
        <taxon>Fabales</taxon>
        <taxon>Fabaceae</taxon>
        <taxon>Papilionoideae</taxon>
        <taxon>50 kb inversion clade</taxon>
        <taxon>NPAAA clade</taxon>
        <taxon>Hologalegina</taxon>
        <taxon>IRL clade</taxon>
        <taxon>Trifolieae</taxon>
        <taxon>Trifolium</taxon>
    </lineage>
</organism>
<evidence type="ECO:0000313" key="2">
    <source>
        <dbReference type="EMBL" id="GAU13257.1"/>
    </source>
</evidence>
<dbReference type="OrthoDB" id="10354756at2759"/>
<evidence type="ECO:0000313" key="3">
    <source>
        <dbReference type="Proteomes" id="UP000242715"/>
    </source>
</evidence>
<reference evidence="3" key="1">
    <citation type="journal article" date="2017" name="Front. Plant Sci.">
        <title>Climate Clever Clovers: New Paradigm to Reduce the Environmental Footprint of Ruminants by Breeding Low Methanogenic Forages Utilizing Haplotype Variation.</title>
        <authorList>
            <person name="Kaur P."/>
            <person name="Appels R."/>
            <person name="Bayer P.E."/>
            <person name="Keeble-Gagnere G."/>
            <person name="Wang J."/>
            <person name="Hirakawa H."/>
            <person name="Shirasawa K."/>
            <person name="Vercoe P."/>
            <person name="Stefanova K."/>
            <person name="Durmic Z."/>
            <person name="Nichols P."/>
            <person name="Revell C."/>
            <person name="Isobe S.N."/>
            <person name="Edwards D."/>
            <person name="Erskine W."/>
        </authorList>
    </citation>
    <scope>NUCLEOTIDE SEQUENCE [LARGE SCALE GENOMIC DNA]</scope>
    <source>
        <strain evidence="3">cv. Daliak</strain>
    </source>
</reference>
<keyword evidence="3" id="KW-1185">Reference proteome</keyword>